<evidence type="ECO:0000259" key="6">
    <source>
        <dbReference type="PROSITE" id="PS50931"/>
    </source>
</evidence>
<evidence type="ECO:0000256" key="3">
    <source>
        <dbReference type="ARBA" id="ARBA00023125"/>
    </source>
</evidence>
<feature type="region of interest" description="Disordered" evidence="5">
    <location>
        <begin position="123"/>
        <end position="164"/>
    </location>
</feature>
<evidence type="ECO:0000313" key="8">
    <source>
        <dbReference type="Proteomes" id="UP000034098"/>
    </source>
</evidence>
<dbReference type="PANTHER" id="PTHR30346">
    <property type="entry name" value="TRANSCRIPTIONAL DUAL REGULATOR HCAR-RELATED"/>
    <property type="match status" value="1"/>
</dbReference>
<dbReference type="EMBL" id="JYJA01000024">
    <property type="protein sequence ID" value="KJL44741.1"/>
    <property type="molecule type" value="Genomic_DNA"/>
</dbReference>
<evidence type="ECO:0000313" key="7">
    <source>
        <dbReference type="EMBL" id="KJL44741.1"/>
    </source>
</evidence>
<evidence type="ECO:0000256" key="2">
    <source>
        <dbReference type="ARBA" id="ARBA00023015"/>
    </source>
</evidence>
<feature type="domain" description="HTH lysR-type" evidence="6">
    <location>
        <begin position="49"/>
        <end position="107"/>
    </location>
</feature>
<dbReference type="GO" id="GO:0003700">
    <property type="term" value="F:DNA-binding transcription factor activity"/>
    <property type="evidence" value="ECO:0007669"/>
    <property type="project" value="InterPro"/>
</dbReference>
<dbReference type="Pfam" id="PF00126">
    <property type="entry name" value="HTH_1"/>
    <property type="match status" value="1"/>
</dbReference>
<dbReference type="PROSITE" id="PS50931">
    <property type="entry name" value="HTH_LYSR"/>
    <property type="match status" value="1"/>
</dbReference>
<proteinExistence type="inferred from homology"/>
<dbReference type="AlphaFoldDB" id="A0A0M2HK71"/>
<dbReference type="Proteomes" id="UP000034098">
    <property type="component" value="Unassembled WGS sequence"/>
</dbReference>
<dbReference type="InterPro" id="IPR000847">
    <property type="entry name" value="LysR_HTH_N"/>
</dbReference>
<gene>
    <name evidence="7" type="ORF">RS82_00700</name>
</gene>
<dbReference type="Gene3D" id="1.10.10.10">
    <property type="entry name" value="Winged helix-like DNA-binding domain superfamily/Winged helix DNA-binding domain"/>
    <property type="match status" value="1"/>
</dbReference>
<dbReference type="GO" id="GO:0003677">
    <property type="term" value="F:DNA binding"/>
    <property type="evidence" value="ECO:0007669"/>
    <property type="project" value="UniProtKB-KW"/>
</dbReference>
<dbReference type="GO" id="GO:0032993">
    <property type="term" value="C:protein-DNA complex"/>
    <property type="evidence" value="ECO:0007669"/>
    <property type="project" value="TreeGrafter"/>
</dbReference>
<keyword evidence="8" id="KW-1185">Reference proteome</keyword>
<organism evidence="7 8">
    <name type="scientific">Microbacterium trichothecenolyticum</name>
    <name type="common">Aureobacterium trichothecenolyticum</name>
    <dbReference type="NCBI Taxonomy" id="69370"/>
    <lineage>
        <taxon>Bacteria</taxon>
        <taxon>Bacillati</taxon>
        <taxon>Actinomycetota</taxon>
        <taxon>Actinomycetes</taxon>
        <taxon>Micrococcales</taxon>
        <taxon>Microbacteriaceae</taxon>
        <taxon>Microbacterium</taxon>
    </lineage>
</organism>
<dbReference type="PATRIC" id="fig|69370.6.peg.723"/>
<evidence type="ECO:0000256" key="4">
    <source>
        <dbReference type="ARBA" id="ARBA00023163"/>
    </source>
</evidence>
<comment type="caution">
    <text evidence="7">The sequence shown here is derived from an EMBL/GenBank/DDBJ whole genome shotgun (WGS) entry which is preliminary data.</text>
</comment>
<evidence type="ECO:0000256" key="1">
    <source>
        <dbReference type="ARBA" id="ARBA00009437"/>
    </source>
</evidence>
<keyword evidence="2" id="KW-0805">Transcription regulation</keyword>
<feature type="compositionally biased region" description="Low complexity" evidence="5">
    <location>
        <begin position="123"/>
        <end position="133"/>
    </location>
</feature>
<dbReference type="SUPFAM" id="SSF46785">
    <property type="entry name" value="Winged helix' DNA-binding domain"/>
    <property type="match status" value="1"/>
</dbReference>
<comment type="similarity">
    <text evidence="1">Belongs to the LysR transcriptional regulatory family.</text>
</comment>
<evidence type="ECO:0000256" key="5">
    <source>
        <dbReference type="SAM" id="MobiDB-lite"/>
    </source>
</evidence>
<dbReference type="InterPro" id="IPR036390">
    <property type="entry name" value="WH_DNA-bd_sf"/>
</dbReference>
<protein>
    <submittedName>
        <fullName evidence="7">DNA-binding transcriptional regulator HcaR</fullName>
    </submittedName>
</protein>
<sequence length="164" mass="17412">MTDRRRPGRWSDLRGVASTAHHGTDVRIAVTPVAAADLICPSVHGRSPVKISELQRFVAIVDQDLHVPRAADALGVPLASLYSTIDKLEAEVGHPLFTRSKPSWSLTPAGALLLDEARTRIAQAPAPVTAPKAPGGGKAKASKGKGRAPIVKGQPKPYKKRQGR</sequence>
<keyword evidence="3 7" id="KW-0238">DNA-binding</keyword>
<keyword evidence="4" id="KW-0804">Transcription</keyword>
<reference evidence="7 8" key="1">
    <citation type="submission" date="2015-02" db="EMBL/GenBank/DDBJ databases">
        <title>Draft genome sequences of ten Microbacterium spp. with emphasis on heavy metal contaminated environments.</title>
        <authorList>
            <person name="Corretto E."/>
        </authorList>
    </citation>
    <scope>NUCLEOTIDE SEQUENCE [LARGE SCALE GENOMIC DNA]</scope>
    <source>
        <strain evidence="7 8">DSM 8608</strain>
    </source>
</reference>
<dbReference type="InterPro" id="IPR036388">
    <property type="entry name" value="WH-like_DNA-bd_sf"/>
</dbReference>
<dbReference type="PANTHER" id="PTHR30346:SF0">
    <property type="entry name" value="HCA OPERON TRANSCRIPTIONAL ACTIVATOR HCAR"/>
    <property type="match status" value="1"/>
</dbReference>
<accession>A0A0M2HK71</accession>
<name>A0A0M2HK71_MICTR</name>